<dbReference type="Pfam" id="PF04321">
    <property type="entry name" value="RmlD_sub_bind"/>
    <property type="match status" value="1"/>
</dbReference>
<dbReference type="AlphaFoldDB" id="A0A6B8M7C8"/>
<dbReference type="InterPro" id="IPR017853">
    <property type="entry name" value="GH"/>
</dbReference>
<dbReference type="PANTHER" id="PTHR10491:SF4">
    <property type="entry name" value="METHIONINE ADENOSYLTRANSFERASE 2 SUBUNIT BETA"/>
    <property type="match status" value="1"/>
</dbReference>
<dbReference type="GO" id="GO:0008831">
    <property type="term" value="F:dTDP-4-dehydrorhamnose reductase activity"/>
    <property type="evidence" value="ECO:0007669"/>
    <property type="project" value="UniProtKB-EC"/>
</dbReference>
<evidence type="ECO:0000256" key="4">
    <source>
        <dbReference type="ARBA" id="ARBA00017099"/>
    </source>
</evidence>
<evidence type="ECO:0000256" key="2">
    <source>
        <dbReference type="ARBA" id="ARBA00010944"/>
    </source>
</evidence>
<name>A0A6B8M7C8_9HYPH</name>
<dbReference type="Proteomes" id="UP000422569">
    <property type="component" value="Chromosome"/>
</dbReference>
<keyword evidence="9" id="KW-1185">Reference proteome</keyword>
<dbReference type="Gene3D" id="3.90.25.10">
    <property type="entry name" value="UDP-galactose 4-epimerase, domain 1"/>
    <property type="match status" value="1"/>
</dbReference>
<dbReference type="InterPro" id="IPR005913">
    <property type="entry name" value="dTDP_dehydrorham_reduct"/>
</dbReference>
<evidence type="ECO:0000256" key="3">
    <source>
        <dbReference type="ARBA" id="ARBA00012929"/>
    </source>
</evidence>
<proteinExistence type="inferred from homology"/>
<dbReference type="RefSeq" id="WP_016921058.1">
    <property type="nucleotide sequence ID" value="NZ_CP044331.1"/>
</dbReference>
<comment type="catalytic activity">
    <reaction evidence="5 6">
        <text>dTDP-beta-L-rhamnose + NADP(+) = dTDP-4-dehydro-beta-L-rhamnose + NADPH + H(+)</text>
        <dbReference type="Rhea" id="RHEA:21796"/>
        <dbReference type="ChEBI" id="CHEBI:15378"/>
        <dbReference type="ChEBI" id="CHEBI:57510"/>
        <dbReference type="ChEBI" id="CHEBI:57783"/>
        <dbReference type="ChEBI" id="CHEBI:58349"/>
        <dbReference type="ChEBI" id="CHEBI:62830"/>
        <dbReference type="EC" id="1.1.1.133"/>
    </reaction>
</comment>
<comment type="function">
    <text evidence="6">Catalyzes the reduction of dTDP-6-deoxy-L-lyxo-4-hexulose to yield dTDP-L-rhamnose.</text>
</comment>
<accession>A0A6B8M7C8</accession>
<feature type="domain" description="RmlD-like substrate binding" evidence="7">
    <location>
        <begin position="447"/>
        <end position="681"/>
    </location>
</feature>
<comment type="cofactor">
    <cofactor evidence="6">
        <name>Mg(2+)</name>
        <dbReference type="ChEBI" id="CHEBI:18420"/>
    </cofactor>
    <text evidence="6">Binds 1 Mg(2+) ion per monomer.</text>
</comment>
<dbReference type="InterPro" id="IPR036291">
    <property type="entry name" value="NAD(P)-bd_dom_sf"/>
</dbReference>
<evidence type="ECO:0000256" key="6">
    <source>
        <dbReference type="RuleBase" id="RU364082"/>
    </source>
</evidence>
<evidence type="ECO:0000313" key="9">
    <source>
        <dbReference type="Proteomes" id="UP000422569"/>
    </source>
</evidence>
<dbReference type="SUPFAM" id="SSF51445">
    <property type="entry name" value="(Trans)glycosidases"/>
    <property type="match status" value="1"/>
</dbReference>
<evidence type="ECO:0000256" key="1">
    <source>
        <dbReference type="ARBA" id="ARBA00004781"/>
    </source>
</evidence>
<protein>
    <recommendedName>
        <fullName evidence="4 6">dTDP-4-dehydrorhamnose reductase</fullName>
        <ecNumber evidence="3 6">1.1.1.133</ecNumber>
    </recommendedName>
</protein>
<dbReference type="Pfam" id="PF00232">
    <property type="entry name" value="Glyco_hydro_1"/>
    <property type="match status" value="1"/>
</dbReference>
<comment type="similarity">
    <text evidence="2 6">Belongs to the dTDP-4-dehydrorhamnose reductase family.</text>
</comment>
<sequence length="716" mass="80293">MELRDYSQIELWGGFECSIVRIGETARDQLAETGHLGRSCDFESVAALGLKTVRYPLLWESVSPERPDAFDWRGHDERFQKIRELGMTPVVGLVHHGSGPSYTDLLDPHFPRLLAAYARKVAERLPWVENFTPINEPLTTARFSGLYGHWWPHKSDDASFLRALVHQCAAVLLSMEAIREVTPQAKLVQTEDLGKTFSTPLLDDQAAYENQRRWLSLDLLCGRIDKRHPWWRIFRERGVTEAELSLFLDRPCAPDLVGVNHYLTSERYLDERVEIYPPHLHGGNGRRRYADAEAVRIGALDGDTGPAARLKEVWDRYGLPIAITEAHHGCSRDEQLRWLMDVYRAATTLKREGVDIRAVTIWSLFGAFDWNSLLVRKAGHYEPGAFDVRSAKPRPTALAKAAASLAAAGDYDHPILDAPGWWKRDNRHYARAPRSAPRRSEGRRLLAVTGATGTLGRAISRICESRGLEHVLLSRADMDIAEEASVKRKLEKVRPWAVINAAGYVDVARAHRESDRCMRENARGPETLARATSALGVPFVTFSSDLVFDGLLGRAYREPDATSPLCVYGLSKAEAERRVAAAHRDALIIRTSAFFGPWDQFNFAFATLARLRAGKAVHASAHMSVTPTYVPDLVHIALDLLIDGETGVWHLANRGCCNWYDFALRLADEARLPKALVLPKSGMRRDTSLDSARGALMPSLDNAVSRFFEDERRLSA</sequence>
<organism evidence="8 9">
    <name type="scientific">Methylocystis parvus</name>
    <dbReference type="NCBI Taxonomy" id="134"/>
    <lineage>
        <taxon>Bacteria</taxon>
        <taxon>Pseudomonadati</taxon>
        <taxon>Pseudomonadota</taxon>
        <taxon>Alphaproteobacteria</taxon>
        <taxon>Hyphomicrobiales</taxon>
        <taxon>Methylocystaceae</taxon>
        <taxon>Methylocystis</taxon>
    </lineage>
</organism>
<dbReference type="GO" id="GO:0005975">
    <property type="term" value="P:carbohydrate metabolic process"/>
    <property type="evidence" value="ECO:0007669"/>
    <property type="project" value="InterPro"/>
</dbReference>
<dbReference type="GO" id="GO:0004553">
    <property type="term" value="F:hydrolase activity, hydrolyzing O-glycosyl compounds"/>
    <property type="evidence" value="ECO:0007669"/>
    <property type="project" value="InterPro"/>
</dbReference>
<keyword evidence="6" id="KW-0521">NADP</keyword>
<evidence type="ECO:0000313" key="8">
    <source>
        <dbReference type="EMBL" id="QGM97233.1"/>
    </source>
</evidence>
<dbReference type="GO" id="GO:0019305">
    <property type="term" value="P:dTDP-rhamnose biosynthetic process"/>
    <property type="evidence" value="ECO:0007669"/>
    <property type="project" value="UniProtKB-UniPathway"/>
</dbReference>
<dbReference type="InterPro" id="IPR029903">
    <property type="entry name" value="RmlD-like-bd"/>
</dbReference>
<gene>
    <name evidence="8" type="ORF">F7D14_06910</name>
</gene>
<comment type="pathway">
    <text evidence="1 6">Carbohydrate biosynthesis; dTDP-L-rhamnose biosynthesis.</text>
</comment>
<dbReference type="UniPathway" id="UPA00124"/>
<dbReference type="EC" id="1.1.1.133" evidence="3 6"/>
<evidence type="ECO:0000256" key="5">
    <source>
        <dbReference type="ARBA" id="ARBA00048200"/>
    </source>
</evidence>
<dbReference type="PANTHER" id="PTHR10491">
    <property type="entry name" value="DTDP-4-DEHYDRORHAMNOSE REDUCTASE"/>
    <property type="match status" value="1"/>
</dbReference>
<dbReference type="Gene3D" id="3.20.20.80">
    <property type="entry name" value="Glycosidases"/>
    <property type="match status" value="1"/>
</dbReference>
<dbReference type="GO" id="GO:0005829">
    <property type="term" value="C:cytosol"/>
    <property type="evidence" value="ECO:0007669"/>
    <property type="project" value="TreeGrafter"/>
</dbReference>
<dbReference type="InterPro" id="IPR001360">
    <property type="entry name" value="Glyco_hydro_1"/>
</dbReference>
<dbReference type="CDD" id="cd05254">
    <property type="entry name" value="dTDP_HR_like_SDR_e"/>
    <property type="match status" value="1"/>
</dbReference>
<dbReference type="KEGG" id="mpar:F7D14_06910"/>
<dbReference type="EMBL" id="CP044331">
    <property type="protein sequence ID" value="QGM97233.1"/>
    <property type="molecule type" value="Genomic_DNA"/>
</dbReference>
<reference evidence="8 9" key="1">
    <citation type="submission" date="2019-09" db="EMBL/GenBank/DDBJ databases">
        <title>Isolation and complete genome sequencing of Methylocystis species.</title>
        <authorList>
            <person name="Rumah B.L."/>
            <person name="Stead C.E."/>
            <person name="Stevens B.C."/>
            <person name="Minton N.P."/>
            <person name="Grosse-Honebrink A."/>
            <person name="Zhang Y."/>
        </authorList>
    </citation>
    <scope>NUCLEOTIDE SEQUENCE [LARGE SCALE GENOMIC DNA]</scope>
    <source>
        <strain evidence="8 9">BRCS2</strain>
    </source>
</reference>
<dbReference type="SUPFAM" id="SSF51735">
    <property type="entry name" value="NAD(P)-binding Rossmann-fold domains"/>
    <property type="match status" value="1"/>
</dbReference>
<keyword evidence="6" id="KW-0560">Oxidoreductase</keyword>
<dbReference type="Gene3D" id="3.40.50.720">
    <property type="entry name" value="NAD(P)-binding Rossmann-like Domain"/>
    <property type="match status" value="1"/>
</dbReference>
<evidence type="ECO:0000259" key="7">
    <source>
        <dbReference type="Pfam" id="PF04321"/>
    </source>
</evidence>